<dbReference type="PANTHER" id="PTHR43060:SF17">
    <property type="entry name" value="L-THREONATE DEHYDROGENASE"/>
    <property type="match status" value="1"/>
</dbReference>
<dbReference type="Pfam" id="PF03446">
    <property type="entry name" value="NAD_binding_2"/>
    <property type="match status" value="1"/>
</dbReference>
<evidence type="ECO:0000259" key="5">
    <source>
        <dbReference type="Pfam" id="PF14833"/>
    </source>
</evidence>
<feature type="domain" description="6-phosphogluconate dehydrogenase NADP-binding" evidence="4">
    <location>
        <begin position="2"/>
        <end position="88"/>
    </location>
</feature>
<evidence type="ECO:0000313" key="6">
    <source>
        <dbReference type="EMBL" id="GMK56730.1"/>
    </source>
</evidence>
<reference evidence="6" key="1">
    <citation type="journal article" date="2023" name="BMC Genomics">
        <title>Chromosome-level genome assemblies of Cutaneotrichosporon spp. (Trichosporonales, Basidiomycota) reveal imbalanced evolution between nucleotide sequences and chromosome synteny.</title>
        <authorList>
            <person name="Kobayashi Y."/>
            <person name="Kayamori A."/>
            <person name="Aoki K."/>
            <person name="Shiwa Y."/>
            <person name="Matsutani M."/>
            <person name="Fujita N."/>
            <person name="Sugita T."/>
            <person name="Iwasaki W."/>
            <person name="Tanaka N."/>
            <person name="Takashima M."/>
        </authorList>
    </citation>
    <scope>NUCLEOTIDE SEQUENCE</scope>
    <source>
        <strain evidence="6">HIS016</strain>
    </source>
</reference>
<protein>
    <submittedName>
        <fullName evidence="6">Uncharacterized protein</fullName>
    </submittedName>
</protein>
<dbReference type="GO" id="GO:0016491">
    <property type="term" value="F:oxidoreductase activity"/>
    <property type="evidence" value="ECO:0007669"/>
    <property type="project" value="UniProtKB-KW"/>
</dbReference>
<feature type="domain" description="3-hydroxyisobutyrate dehydrogenase-like NAD-binding" evidence="5">
    <location>
        <begin position="142"/>
        <end position="245"/>
    </location>
</feature>
<sequence>MFVNAEQVQEVLFGAGKVADKPHSSIIVFSTVPPSFLIKIRERLDPLKKDVGLVDSSVSGGFIQAAEGQLSIMVSGTLSSISIALPDLNSLTLKPNGNLAQPRCRGDTVRQASGFKLINEVLCGIHIAVVEEKVQAAQGGEDVIKIVGDLLDAADTVSTADALAFARHKGMDLGEVFNVVGTSAATSKPLVAFKDELSWPNKLEPQSGQSTVEQILDNLRIVMKKAKGFNTSLCLTQAAQQRFADTVLECWSEMGSSIIGRLWL</sequence>
<evidence type="ECO:0000256" key="1">
    <source>
        <dbReference type="ARBA" id="ARBA00023002"/>
    </source>
</evidence>
<evidence type="ECO:0000313" key="7">
    <source>
        <dbReference type="Proteomes" id="UP001222932"/>
    </source>
</evidence>
<dbReference type="EMBL" id="BTCM01000003">
    <property type="protein sequence ID" value="GMK56730.1"/>
    <property type="molecule type" value="Genomic_DNA"/>
</dbReference>
<dbReference type="PANTHER" id="PTHR43060">
    <property type="entry name" value="3-HYDROXYISOBUTYRATE DEHYDROGENASE-LIKE 1, MITOCHONDRIAL-RELATED"/>
    <property type="match status" value="1"/>
</dbReference>
<dbReference type="Proteomes" id="UP001222932">
    <property type="component" value="Unassembled WGS sequence"/>
</dbReference>
<evidence type="ECO:0000259" key="4">
    <source>
        <dbReference type="Pfam" id="PF03446"/>
    </source>
</evidence>
<dbReference type="SUPFAM" id="SSF51735">
    <property type="entry name" value="NAD(P)-binding Rossmann-fold domains"/>
    <property type="match status" value="1"/>
</dbReference>
<dbReference type="GO" id="GO:0050661">
    <property type="term" value="F:NADP binding"/>
    <property type="evidence" value="ECO:0007669"/>
    <property type="project" value="InterPro"/>
</dbReference>
<dbReference type="PIRSF" id="PIRSF000103">
    <property type="entry name" value="HIBADH"/>
    <property type="match status" value="1"/>
</dbReference>
<evidence type="ECO:0000256" key="3">
    <source>
        <dbReference type="PIRSR" id="PIRSR000103-1"/>
    </source>
</evidence>
<evidence type="ECO:0000256" key="2">
    <source>
        <dbReference type="ARBA" id="ARBA00023027"/>
    </source>
</evidence>
<dbReference type="InterPro" id="IPR008927">
    <property type="entry name" value="6-PGluconate_DH-like_C_sf"/>
</dbReference>
<dbReference type="GO" id="GO:0051287">
    <property type="term" value="F:NAD binding"/>
    <property type="evidence" value="ECO:0007669"/>
    <property type="project" value="InterPro"/>
</dbReference>
<organism evidence="6 7">
    <name type="scientific">Cutaneotrichosporon spelunceum</name>
    <dbReference type="NCBI Taxonomy" id="1672016"/>
    <lineage>
        <taxon>Eukaryota</taxon>
        <taxon>Fungi</taxon>
        <taxon>Dikarya</taxon>
        <taxon>Basidiomycota</taxon>
        <taxon>Agaricomycotina</taxon>
        <taxon>Tremellomycetes</taxon>
        <taxon>Trichosporonales</taxon>
        <taxon>Trichosporonaceae</taxon>
        <taxon>Cutaneotrichosporon</taxon>
    </lineage>
</organism>
<dbReference type="InterPro" id="IPR036291">
    <property type="entry name" value="NAD(P)-bd_dom_sf"/>
</dbReference>
<dbReference type="SUPFAM" id="SSF48179">
    <property type="entry name" value="6-phosphogluconate dehydrogenase C-terminal domain-like"/>
    <property type="match status" value="1"/>
</dbReference>
<accession>A0AAD3TTQ9</accession>
<name>A0AAD3TTQ9_9TREE</name>
<dbReference type="Pfam" id="PF14833">
    <property type="entry name" value="NAD_binding_11"/>
    <property type="match status" value="1"/>
</dbReference>
<dbReference type="InterPro" id="IPR029154">
    <property type="entry name" value="HIBADH-like_NADP-bd"/>
</dbReference>
<dbReference type="InterPro" id="IPR013328">
    <property type="entry name" value="6PGD_dom2"/>
</dbReference>
<dbReference type="InterPro" id="IPR006115">
    <property type="entry name" value="6PGDH_NADP-bd"/>
</dbReference>
<dbReference type="InterPro" id="IPR015815">
    <property type="entry name" value="HIBADH-related"/>
</dbReference>
<comment type="caution">
    <text evidence="6">The sequence shown here is derived from an EMBL/GenBank/DDBJ whole genome shotgun (WGS) entry which is preliminary data.</text>
</comment>
<proteinExistence type="predicted"/>
<keyword evidence="7" id="KW-1185">Reference proteome</keyword>
<reference evidence="6" key="2">
    <citation type="submission" date="2023-06" db="EMBL/GenBank/DDBJ databases">
        <authorList>
            <person name="Kobayashi Y."/>
            <person name="Kayamori A."/>
            <person name="Aoki K."/>
            <person name="Shiwa Y."/>
            <person name="Fujita N."/>
            <person name="Sugita T."/>
            <person name="Iwasaki W."/>
            <person name="Tanaka N."/>
            <person name="Takashima M."/>
        </authorList>
    </citation>
    <scope>NUCLEOTIDE SEQUENCE</scope>
    <source>
        <strain evidence="6">HIS016</strain>
    </source>
</reference>
<dbReference type="Gene3D" id="3.40.50.720">
    <property type="entry name" value="NAD(P)-binding Rossmann-like Domain"/>
    <property type="match status" value="1"/>
</dbReference>
<gene>
    <name evidence="6" type="ORF">CspeluHIS016_0305700</name>
</gene>
<keyword evidence="2" id="KW-0520">NAD</keyword>
<dbReference type="Gene3D" id="1.10.1040.10">
    <property type="entry name" value="N-(1-d-carboxylethyl)-l-norvaline Dehydrogenase, domain 2"/>
    <property type="match status" value="1"/>
</dbReference>
<feature type="active site" evidence="3">
    <location>
        <position position="116"/>
    </location>
</feature>
<dbReference type="AlphaFoldDB" id="A0AAD3TTQ9"/>
<keyword evidence="1" id="KW-0560">Oxidoreductase</keyword>